<dbReference type="PANTHER" id="PTHR30537">
    <property type="entry name" value="HTH-TYPE TRANSCRIPTIONAL REGULATOR"/>
    <property type="match status" value="1"/>
</dbReference>
<dbReference type="SUPFAM" id="SSF46785">
    <property type="entry name" value="Winged helix' DNA-binding domain"/>
    <property type="match status" value="1"/>
</dbReference>
<accession>A0ABS9QH90</accession>
<dbReference type="Pfam" id="PF00126">
    <property type="entry name" value="HTH_1"/>
    <property type="match status" value="1"/>
</dbReference>
<dbReference type="RefSeq" id="WP_239367292.1">
    <property type="nucleotide sequence ID" value="NZ_JAKREW010000017.1"/>
</dbReference>
<dbReference type="InterPro" id="IPR036390">
    <property type="entry name" value="WH_DNA-bd_sf"/>
</dbReference>
<reference evidence="6 7" key="1">
    <citation type="submission" date="2022-02" db="EMBL/GenBank/DDBJ databases">
        <title>Draft genome sequence of Mezorhizobium retamae strain IRAMC:0171 isolated from Retama raetam nodules.</title>
        <authorList>
            <person name="Bengaied R."/>
            <person name="Sbissi I."/>
            <person name="Huber K."/>
            <person name="Ghodbane F."/>
            <person name="Nouioui I."/>
            <person name="Tarhouni M."/>
            <person name="Gtari M."/>
        </authorList>
    </citation>
    <scope>NUCLEOTIDE SEQUENCE [LARGE SCALE GENOMIC DNA]</scope>
    <source>
        <strain evidence="6 7">IRAMC:0171</strain>
    </source>
</reference>
<evidence type="ECO:0000313" key="7">
    <source>
        <dbReference type="Proteomes" id="UP001201701"/>
    </source>
</evidence>
<evidence type="ECO:0000256" key="2">
    <source>
        <dbReference type="ARBA" id="ARBA00023015"/>
    </source>
</evidence>
<dbReference type="Proteomes" id="UP001201701">
    <property type="component" value="Unassembled WGS sequence"/>
</dbReference>
<dbReference type="InterPro" id="IPR000847">
    <property type="entry name" value="LysR_HTH_N"/>
</dbReference>
<comment type="similarity">
    <text evidence="1">Belongs to the LysR transcriptional regulatory family.</text>
</comment>
<dbReference type="InterPro" id="IPR036388">
    <property type="entry name" value="WH-like_DNA-bd_sf"/>
</dbReference>
<organism evidence="6 7">
    <name type="scientific">Mesorhizobium retamae</name>
    <dbReference type="NCBI Taxonomy" id="2912854"/>
    <lineage>
        <taxon>Bacteria</taxon>
        <taxon>Pseudomonadati</taxon>
        <taxon>Pseudomonadota</taxon>
        <taxon>Alphaproteobacteria</taxon>
        <taxon>Hyphomicrobiales</taxon>
        <taxon>Phyllobacteriaceae</taxon>
        <taxon>Mesorhizobium</taxon>
    </lineage>
</organism>
<dbReference type="PRINTS" id="PR00039">
    <property type="entry name" value="HTHLYSR"/>
</dbReference>
<dbReference type="PROSITE" id="PS50931">
    <property type="entry name" value="HTH_LYSR"/>
    <property type="match status" value="1"/>
</dbReference>
<sequence>MASSRIDTNRLGEMDVFVRVVDLCGFSPAARALRLSPSAVSKLIARLEARLGTRLFNRSTRKLALTAEGNIFYERCIRILADVDSAEREAAAGAVPRGRLRVNCNTAFSQWKLTPILPEFLARYPEIVLDLVVSDVVVDLLHEHADVAIRVGPLVNSSLIARKLGESRAMVVASPAYLERAGMPRTPADLAGHNLLGFGFPRLIEGWPFLDENGQVVRIAPQGNAVVSDGDTMRRLALAGAGIARTARFHMEEDIAAGRLVPLLEDYNPGEAEPIHAVYVGQGGVLPARVRAFLDFVGEKVRLR</sequence>
<evidence type="ECO:0000256" key="1">
    <source>
        <dbReference type="ARBA" id="ARBA00009437"/>
    </source>
</evidence>
<name>A0ABS9QH90_9HYPH</name>
<evidence type="ECO:0000259" key="5">
    <source>
        <dbReference type="PROSITE" id="PS50931"/>
    </source>
</evidence>
<feature type="domain" description="HTH lysR-type" evidence="5">
    <location>
        <begin position="9"/>
        <end position="66"/>
    </location>
</feature>
<evidence type="ECO:0000256" key="3">
    <source>
        <dbReference type="ARBA" id="ARBA00023125"/>
    </source>
</evidence>
<keyword evidence="7" id="KW-1185">Reference proteome</keyword>
<comment type="caution">
    <text evidence="6">The sequence shown here is derived from an EMBL/GenBank/DDBJ whole genome shotgun (WGS) entry which is preliminary data.</text>
</comment>
<dbReference type="InterPro" id="IPR058163">
    <property type="entry name" value="LysR-type_TF_proteobact-type"/>
</dbReference>
<proteinExistence type="inferred from homology"/>
<dbReference type="Pfam" id="PF03466">
    <property type="entry name" value="LysR_substrate"/>
    <property type="match status" value="1"/>
</dbReference>
<gene>
    <name evidence="6" type="ORF">L4923_17350</name>
</gene>
<dbReference type="PANTHER" id="PTHR30537:SF71">
    <property type="entry name" value="TRANSCRIPTIONAL REGULATORY PROTEIN"/>
    <property type="match status" value="1"/>
</dbReference>
<evidence type="ECO:0000256" key="4">
    <source>
        <dbReference type="ARBA" id="ARBA00023163"/>
    </source>
</evidence>
<keyword evidence="2" id="KW-0805">Transcription regulation</keyword>
<keyword evidence="4" id="KW-0804">Transcription</keyword>
<dbReference type="Gene3D" id="1.10.10.10">
    <property type="entry name" value="Winged helix-like DNA-binding domain superfamily/Winged helix DNA-binding domain"/>
    <property type="match status" value="1"/>
</dbReference>
<evidence type="ECO:0000313" key="6">
    <source>
        <dbReference type="EMBL" id="MCG7506794.1"/>
    </source>
</evidence>
<protein>
    <submittedName>
        <fullName evidence="6">LysR family transcriptional regulator</fullName>
    </submittedName>
</protein>
<dbReference type="EMBL" id="JAKREW010000017">
    <property type="protein sequence ID" value="MCG7506794.1"/>
    <property type="molecule type" value="Genomic_DNA"/>
</dbReference>
<dbReference type="Gene3D" id="3.40.190.290">
    <property type="match status" value="1"/>
</dbReference>
<dbReference type="InterPro" id="IPR005119">
    <property type="entry name" value="LysR_subst-bd"/>
</dbReference>
<keyword evidence="3" id="KW-0238">DNA-binding</keyword>
<dbReference type="SUPFAM" id="SSF53850">
    <property type="entry name" value="Periplasmic binding protein-like II"/>
    <property type="match status" value="1"/>
</dbReference>